<keyword evidence="4" id="KW-0747">Spliceosome</keyword>
<keyword evidence="6" id="KW-0539">Nucleus</keyword>
<feature type="compositionally biased region" description="Basic and acidic residues" evidence="7">
    <location>
        <begin position="141"/>
        <end position="282"/>
    </location>
</feature>
<dbReference type="Proteomes" id="UP001322138">
    <property type="component" value="Unassembled WGS sequence"/>
</dbReference>
<name>A0ABR0F7N9_9PEZI</name>
<dbReference type="InterPro" id="IPR051372">
    <property type="entry name" value="CWC21"/>
</dbReference>
<dbReference type="EMBL" id="JAFFGZ010000009">
    <property type="protein sequence ID" value="KAK4639388.1"/>
    <property type="molecule type" value="Genomic_DNA"/>
</dbReference>
<keyword evidence="5" id="KW-0508">mRNA splicing</keyword>
<dbReference type="GeneID" id="87901815"/>
<sequence length="294" mass="34772">MSDNVGLSTPRGSGTSGYVQRNLAHPHHHQSSRLNPYSRPPPPTSSLQTQRKPDQGLLDHDRKRQIEVKVFALRDELEEAGELTEEQIDEKCDELRKELKKEAEKGGGTGVGPRRNIKSFQVHELADAKMKESERLRQALRISKDYEEGGHWRRQEERKRGGMGEGVVRQEEEAVRDRAPPRERERRKERGGEREREDSRERYRERSPSGERYRERSGNRESYRERSGSRERYRERSVSRDRYRERSVSQEIPKGRDGGRDRYRERSISRDRYPERRGGSDRDDYDDEDRGDRR</sequence>
<feature type="compositionally biased region" description="Acidic residues" evidence="7">
    <location>
        <begin position="283"/>
        <end position="294"/>
    </location>
</feature>
<feature type="compositionally biased region" description="Polar residues" evidence="7">
    <location>
        <begin position="1"/>
        <end position="19"/>
    </location>
</feature>
<dbReference type="SMART" id="SM01115">
    <property type="entry name" value="cwf21"/>
    <property type="match status" value="1"/>
</dbReference>
<comment type="subcellular location">
    <subcellularLocation>
        <location evidence="1">Nucleus</location>
    </subcellularLocation>
</comment>
<reference evidence="9 10" key="1">
    <citation type="journal article" date="2023" name="bioRxiv">
        <title>High-quality genome assemblies of four members of thePodospora anserinaspecies complex.</title>
        <authorList>
            <person name="Ament-Velasquez S.L."/>
            <person name="Vogan A.A."/>
            <person name="Wallerman O."/>
            <person name="Hartmann F."/>
            <person name="Gautier V."/>
            <person name="Silar P."/>
            <person name="Giraud T."/>
            <person name="Johannesson H."/>
        </authorList>
    </citation>
    <scope>NUCLEOTIDE SEQUENCE [LARGE SCALE GENOMIC DNA]</scope>
    <source>
        <strain evidence="9 10">CBS 112042</strain>
    </source>
</reference>
<comment type="caution">
    <text evidence="9">The sequence shown here is derived from an EMBL/GenBank/DDBJ whole genome shotgun (WGS) entry which is preliminary data.</text>
</comment>
<evidence type="ECO:0000256" key="5">
    <source>
        <dbReference type="ARBA" id="ARBA00023187"/>
    </source>
</evidence>
<accession>A0ABR0F7N9</accession>
<evidence type="ECO:0000256" key="2">
    <source>
        <dbReference type="ARBA" id="ARBA00005954"/>
    </source>
</evidence>
<evidence type="ECO:0000259" key="8">
    <source>
        <dbReference type="SMART" id="SM01115"/>
    </source>
</evidence>
<protein>
    <submittedName>
        <fullName evidence="9">RNA-splicing factor</fullName>
    </submittedName>
</protein>
<organism evidence="9 10">
    <name type="scientific">Podospora bellae-mahoneyi</name>
    <dbReference type="NCBI Taxonomy" id="2093777"/>
    <lineage>
        <taxon>Eukaryota</taxon>
        <taxon>Fungi</taxon>
        <taxon>Dikarya</taxon>
        <taxon>Ascomycota</taxon>
        <taxon>Pezizomycotina</taxon>
        <taxon>Sordariomycetes</taxon>
        <taxon>Sordariomycetidae</taxon>
        <taxon>Sordariales</taxon>
        <taxon>Podosporaceae</taxon>
        <taxon>Podospora</taxon>
    </lineage>
</organism>
<dbReference type="CDD" id="cd21372">
    <property type="entry name" value="cwf21_CWC21-like"/>
    <property type="match status" value="1"/>
</dbReference>
<evidence type="ECO:0000256" key="7">
    <source>
        <dbReference type="SAM" id="MobiDB-lite"/>
    </source>
</evidence>
<dbReference type="PANTHER" id="PTHR36562:SF5">
    <property type="entry name" value="SERINE_ARGININE REPETITIVE MATRIX 2"/>
    <property type="match status" value="1"/>
</dbReference>
<dbReference type="Pfam" id="PF08312">
    <property type="entry name" value="cwf21"/>
    <property type="match status" value="1"/>
</dbReference>
<feature type="compositionally biased region" description="Basic and acidic residues" evidence="7">
    <location>
        <begin position="51"/>
        <end position="63"/>
    </location>
</feature>
<dbReference type="Gene3D" id="6.10.140.420">
    <property type="match status" value="1"/>
</dbReference>
<evidence type="ECO:0000256" key="4">
    <source>
        <dbReference type="ARBA" id="ARBA00022728"/>
    </source>
</evidence>
<feature type="region of interest" description="Disordered" evidence="7">
    <location>
        <begin position="99"/>
        <end position="118"/>
    </location>
</feature>
<feature type="domain" description="CWF21" evidence="8">
    <location>
        <begin position="58"/>
        <end position="104"/>
    </location>
</feature>
<evidence type="ECO:0000313" key="9">
    <source>
        <dbReference type="EMBL" id="KAK4639388.1"/>
    </source>
</evidence>
<gene>
    <name evidence="9" type="primary">CWC21</name>
    <name evidence="9" type="ORF">QC761_707840</name>
</gene>
<comment type="similarity">
    <text evidence="2">Belongs to the CWC21 family.</text>
</comment>
<keyword evidence="3" id="KW-0507">mRNA processing</keyword>
<feature type="region of interest" description="Disordered" evidence="7">
    <location>
        <begin position="1"/>
        <end position="63"/>
    </location>
</feature>
<dbReference type="InterPro" id="IPR013170">
    <property type="entry name" value="mRNA_splic_Cwf21_dom"/>
</dbReference>
<keyword evidence="10" id="KW-1185">Reference proteome</keyword>
<evidence type="ECO:0000256" key="1">
    <source>
        <dbReference type="ARBA" id="ARBA00004123"/>
    </source>
</evidence>
<feature type="region of interest" description="Disordered" evidence="7">
    <location>
        <begin position="141"/>
        <end position="294"/>
    </location>
</feature>
<evidence type="ECO:0000256" key="6">
    <source>
        <dbReference type="ARBA" id="ARBA00023242"/>
    </source>
</evidence>
<evidence type="ECO:0000256" key="3">
    <source>
        <dbReference type="ARBA" id="ARBA00022664"/>
    </source>
</evidence>
<evidence type="ECO:0000313" key="10">
    <source>
        <dbReference type="Proteomes" id="UP001322138"/>
    </source>
</evidence>
<dbReference type="PANTHER" id="PTHR36562">
    <property type="entry name" value="SERINE/ARGININE REPETITIVE MATRIX 2"/>
    <property type="match status" value="1"/>
</dbReference>
<proteinExistence type="inferred from homology"/>
<dbReference type="RefSeq" id="XP_062728364.1">
    <property type="nucleotide sequence ID" value="XM_062882333.1"/>
</dbReference>